<organism evidence="2 3">
    <name type="scientific">Hymenoscyphus albidus</name>
    <dbReference type="NCBI Taxonomy" id="595503"/>
    <lineage>
        <taxon>Eukaryota</taxon>
        <taxon>Fungi</taxon>
        <taxon>Dikarya</taxon>
        <taxon>Ascomycota</taxon>
        <taxon>Pezizomycotina</taxon>
        <taxon>Leotiomycetes</taxon>
        <taxon>Helotiales</taxon>
        <taxon>Helotiaceae</taxon>
        <taxon>Hymenoscyphus</taxon>
    </lineage>
</organism>
<feature type="chain" id="PRO_5040314297" evidence="1">
    <location>
        <begin position="19"/>
        <end position="103"/>
    </location>
</feature>
<proteinExistence type="predicted"/>
<name>A0A9N9Q1Z6_9HELO</name>
<protein>
    <submittedName>
        <fullName evidence="2">Uncharacterized protein</fullName>
    </submittedName>
</protein>
<evidence type="ECO:0000256" key="1">
    <source>
        <dbReference type="SAM" id="SignalP"/>
    </source>
</evidence>
<evidence type="ECO:0000313" key="3">
    <source>
        <dbReference type="Proteomes" id="UP000701801"/>
    </source>
</evidence>
<dbReference type="OrthoDB" id="3489571at2759"/>
<comment type="caution">
    <text evidence="2">The sequence shown here is derived from an EMBL/GenBank/DDBJ whole genome shotgun (WGS) entry which is preliminary data.</text>
</comment>
<dbReference type="EMBL" id="CAJVRM010000695">
    <property type="protein sequence ID" value="CAG8982933.1"/>
    <property type="molecule type" value="Genomic_DNA"/>
</dbReference>
<evidence type="ECO:0000313" key="2">
    <source>
        <dbReference type="EMBL" id="CAG8982933.1"/>
    </source>
</evidence>
<gene>
    <name evidence="2" type="ORF">HYALB_00002951</name>
</gene>
<sequence length="103" mass="11221">MQFSNLLLVATFATAVYSSPFLAKRNTQHQAICVGPYPGQKGCTPVDGYAKRMHKYKARPPGNEDYDSCPDCRMNQDDVASGGNSFCESKAKHIGGNESETVN</sequence>
<dbReference type="Proteomes" id="UP000701801">
    <property type="component" value="Unassembled WGS sequence"/>
</dbReference>
<keyword evidence="1" id="KW-0732">Signal</keyword>
<reference evidence="2" key="1">
    <citation type="submission" date="2021-07" db="EMBL/GenBank/DDBJ databases">
        <authorList>
            <person name="Durling M."/>
        </authorList>
    </citation>
    <scope>NUCLEOTIDE SEQUENCE</scope>
</reference>
<accession>A0A9N9Q1Z6</accession>
<dbReference type="AlphaFoldDB" id="A0A9N9Q1Z6"/>
<keyword evidence="3" id="KW-1185">Reference proteome</keyword>
<feature type="signal peptide" evidence="1">
    <location>
        <begin position="1"/>
        <end position="18"/>
    </location>
</feature>